<keyword evidence="4 7" id="KW-1133">Transmembrane helix</keyword>
<feature type="transmembrane region" description="Helical" evidence="7">
    <location>
        <begin position="428"/>
        <end position="454"/>
    </location>
</feature>
<evidence type="ECO:0000256" key="3">
    <source>
        <dbReference type="ARBA" id="ARBA00022692"/>
    </source>
</evidence>
<evidence type="ECO:0000256" key="7">
    <source>
        <dbReference type="SAM" id="Phobius"/>
    </source>
</evidence>
<dbReference type="InterPro" id="IPR008795">
    <property type="entry name" value="Prominin"/>
</dbReference>
<organism evidence="9 10">
    <name type="scientific">Chiloscyllium punctatum</name>
    <name type="common">Brownbanded bambooshark</name>
    <name type="synonym">Hemiscyllium punctatum</name>
    <dbReference type="NCBI Taxonomy" id="137246"/>
    <lineage>
        <taxon>Eukaryota</taxon>
        <taxon>Metazoa</taxon>
        <taxon>Chordata</taxon>
        <taxon>Craniata</taxon>
        <taxon>Vertebrata</taxon>
        <taxon>Chondrichthyes</taxon>
        <taxon>Elasmobranchii</taxon>
        <taxon>Galeomorphii</taxon>
        <taxon>Galeoidea</taxon>
        <taxon>Orectolobiformes</taxon>
        <taxon>Hemiscylliidae</taxon>
        <taxon>Chiloscyllium</taxon>
    </lineage>
</organism>
<feature type="transmembrane region" description="Helical" evidence="7">
    <location>
        <begin position="149"/>
        <end position="172"/>
    </location>
</feature>
<evidence type="ECO:0008006" key="11">
    <source>
        <dbReference type="Google" id="ProtNLM"/>
    </source>
</evidence>
<comment type="caution">
    <text evidence="9">The sequence shown here is derived from an EMBL/GenBank/DDBJ whole genome shotgun (WGS) entry which is preliminary data.</text>
</comment>
<evidence type="ECO:0000256" key="1">
    <source>
        <dbReference type="ARBA" id="ARBA00004475"/>
    </source>
</evidence>
<dbReference type="PANTHER" id="PTHR22730:SF3">
    <property type="entry name" value="PROMININ-1"/>
    <property type="match status" value="1"/>
</dbReference>
<protein>
    <recommendedName>
        <fullName evidence="11">Prominin-1</fullName>
    </recommendedName>
</protein>
<accession>A0A401S7J7</accession>
<feature type="transmembrane region" description="Helical" evidence="7">
    <location>
        <begin position="791"/>
        <end position="811"/>
    </location>
</feature>
<dbReference type="EMBL" id="BEZZ01000121">
    <property type="protein sequence ID" value="GCC26367.1"/>
    <property type="molecule type" value="Genomic_DNA"/>
</dbReference>
<dbReference type="AlphaFoldDB" id="A0A401S7J7"/>
<proteinExistence type="inferred from homology"/>
<evidence type="ECO:0000256" key="6">
    <source>
        <dbReference type="ARBA" id="ARBA00023180"/>
    </source>
</evidence>
<dbReference type="PANTHER" id="PTHR22730">
    <property type="entry name" value="PROMININ PROM PROTEIN"/>
    <property type="match status" value="1"/>
</dbReference>
<comment type="subcellular location">
    <subcellularLocation>
        <location evidence="1">Cell projection</location>
        <location evidence="1">Microvillus membrane</location>
        <topology evidence="1">Multi-pass membrane protein</topology>
    </subcellularLocation>
</comment>
<dbReference type="GO" id="GO:0005929">
    <property type="term" value="C:cilium"/>
    <property type="evidence" value="ECO:0007669"/>
    <property type="project" value="TreeGrafter"/>
</dbReference>
<dbReference type="OMA" id="FEQYSVW"/>
<comment type="similarity">
    <text evidence="2">Belongs to the prominin family.</text>
</comment>
<evidence type="ECO:0000256" key="2">
    <source>
        <dbReference type="ARBA" id="ARBA00006058"/>
    </source>
</evidence>
<feature type="transmembrane region" description="Helical" evidence="7">
    <location>
        <begin position="95"/>
        <end position="128"/>
    </location>
</feature>
<sequence length="834" mass="93272">MAVAVTVFILMLCTRTVSESQQWNYPLETETLDFGSVPAVNYESNVYYDPGVIGFLFQLARIFLHVVQPNTFPQELIIEIIKQNYGQVLHQYQEIIYYEIGFIICATLGIVFILLMPLLGLCFCMCRCCDNCGGELHQRQKKNADCRRSCFATTLFFVTIIITAGTLCMFAANQNLTNQVKRVKKLVNSNFQDLHALLDYTPMQLNYITQQYSIAKNKALSDINNIGSILGGKVKARFGKNIIPALEDSYDLARAIKDTKEVLEKVAASRRTLDNATSKLQANLTDVRTSLNNTLNDAACKVPDAVAHCDNIRDSLGYLNINANFTQLKGVDSELKKVNDVQKIDYEDLIQKGYSAFNNTPDVFQNETKSFASDAKRALSEVEERISSLSKEPVIGNIINTSTVYLNQGQRFFLEYIPHLEKYDFYRWLVGVALCCAVILILAFNYLGLLCGTCGFDKHASPTTRGCVSNTGGNLLLAGVGISFIFSWLMMLVVLVTFIAGGNVEKLVCQSLKDNSLFKVLDTPYLLNSQWKYFLSGLLFSEHNINVTFQSVYSKCRKNEGIYSALQLQYLFNMDRVNLSGHATCLTESFAKIDVNLSNIVILDEEAKNSLHDFGETGIDTVDFTAYFIELKKSVVKADLRTFANDLEAKANSLPAGALANALRGHVNNIRAIHNQQVIPLEQTLKYVEARNTLNESIGILQNSAASLKIKVGGIMNSVEAAQYLINNNGTDIVKQEMYNYCDTVVGYITEYLEWIKDAMNNEVAVCKPIANAVDAADMILCGFIVDSLNGFWFGLGCCTVFLIPSIIIAVKLSKFYRRMDTEDVYDDSIVEYW</sequence>
<evidence type="ECO:0000256" key="4">
    <source>
        <dbReference type="ARBA" id="ARBA00022989"/>
    </source>
</evidence>
<dbReference type="Proteomes" id="UP000287033">
    <property type="component" value="Unassembled WGS sequence"/>
</dbReference>
<keyword evidence="6" id="KW-0325">Glycoprotein</keyword>
<evidence type="ECO:0000313" key="9">
    <source>
        <dbReference type="EMBL" id="GCC26367.1"/>
    </source>
</evidence>
<evidence type="ECO:0000256" key="8">
    <source>
        <dbReference type="SAM" id="SignalP"/>
    </source>
</evidence>
<dbReference type="GO" id="GO:0016324">
    <property type="term" value="C:apical plasma membrane"/>
    <property type="evidence" value="ECO:0007669"/>
    <property type="project" value="TreeGrafter"/>
</dbReference>
<feature type="chain" id="PRO_5019551004" description="Prominin-1" evidence="8">
    <location>
        <begin position="21"/>
        <end position="834"/>
    </location>
</feature>
<evidence type="ECO:0000313" key="10">
    <source>
        <dbReference type="Proteomes" id="UP000287033"/>
    </source>
</evidence>
<feature type="transmembrane region" description="Helical" evidence="7">
    <location>
        <begin position="475"/>
        <end position="500"/>
    </location>
</feature>
<dbReference type="GO" id="GO:0071914">
    <property type="term" value="C:prominosome"/>
    <property type="evidence" value="ECO:0007669"/>
    <property type="project" value="TreeGrafter"/>
</dbReference>
<name>A0A401S7J7_CHIPU</name>
<gene>
    <name evidence="9" type="ORF">chiPu_0004783</name>
</gene>
<evidence type="ECO:0000256" key="5">
    <source>
        <dbReference type="ARBA" id="ARBA00023136"/>
    </source>
</evidence>
<keyword evidence="8" id="KW-0732">Signal</keyword>
<dbReference type="GO" id="GO:0031528">
    <property type="term" value="C:microvillus membrane"/>
    <property type="evidence" value="ECO:0007669"/>
    <property type="project" value="UniProtKB-SubCell"/>
</dbReference>
<keyword evidence="5 7" id="KW-0472">Membrane</keyword>
<dbReference type="Pfam" id="PF05478">
    <property type="entry name" value="Prominin"/>
    <property type="match status" value="1"/>
</dbReference>
<dbReference type="GO" id="GO:0015485">
    <property type="term" value="F:cholesterol binding"/>
    <property type="evidence" value="ECO:0007669"/>
    <property type="project" value="TreeGrafter"/>
</dbReference>
<keyword evidence="3 7" id="KW-0812">Transmembrane</keyword>
<dbReference type="STRING" id="137246.A0A401S7J7"/>
<feature type="signal peptide" evidence="8">
    <location>
        <begin position="1"/>
        <end position="20"/>
    </location>
</feature>
<keyword evidence="10" id="KW-1185">Reference proteome</keyword>
<dbReference type="GO" id="GO:0009986">
    <property type="term" value="C:cell surface"/>
    <property type="evidence" value="ECO:0007669"/>
    <property type="project" value="TreeGrafter"/>
</dbReference>
<reference evidence="9 10" key="1">
    <citation type="journal article" date="2018" name="Nat. Ecol. Evol.">
        <title>Shark genomes provide insights into elasmobranch evolution and the origin of vertebrates.</title>
        <authorList>
            <person name="Hara Y"/>
            <person name="Yamaguchi K"/>
            <person name="Onimaru K"/>
            <person name="Kadota M"/>
            <person name="Koyanagi M"/>
            <person name="Keeley SD"/>
            <person name="Tatsumi K"/>
            <person name="Tanaka K"/>
            <person name="Motone F"/>
            <person name="Kageyama Y"/>
            <person name="Nozu R"/>
            <person name="Adachi N"/>
            <person name="Nishimura O"/>
            <person name="Nakagawa R"/>
            <person name="Tanegashima C"/>
            <person name="Kiyatake I"/>
            <person name="Matsumoto R"/>
            <person name="Murakumo K"/>
            <person name="Nishida K"/>
            <person name="Terakita A"/>
            <person name="Kuratani S"/>
            <person name="Sato K"/>
            <person name="Hyodo S Kuraku.S."/>
        </authorList>
    </citation>
    <scope>NUCLEOTIDE SEQUENCE [LARGE SCALE GENOMIC DNA]</scope>
</reference>
<dbReference type="OrthoDB" id="6229420at2759"/>